<keyword evidence="2" id="KW-0808">Transferase</keyword>
<reference evidence="2" key="1">
    <citation type="submission" date="2019-10" db="EMBL/GenBank/DDBJ databases">
        <authorList>
            <person name="Nor Muhammad N."/>
        </authorList>
    </citation>
    <scope>NUCLEOTIDE SEQUENCE</scope>
</reference>
<protein>
    <submittedName>
        <fullName evidence="2">Branched-chain-amino-acid aminotransferase TOXF (EC)</fullName>
        <ecNumber evidence="2">2.6.1.42</ecNumber>
    </submittedName>
</protein>
<feature type="region of interest" description="Disordered" evidence="1">
    <location>
        <begin position="85"/>
        <end position="113"/>
    </location>
</feature>
<dbReference type="AlphaFoldDB" id="A0A5K1K663"/>
<name>A0A5K1K663_9APHY</name>
<dbReference type="EMBL" id="LR729730">
    <property type="protein sequence ID" value="VWP01860.1"/>
    <property type="molecule type" value="Genomic_DNA"/>
</dbReference>
<proteinExistence type="predicted"/>
<evidence type="ECO:0000313" key="2">
    <source>
        <dbReference type="EMBL" id="VWP01860.1"/>
    </source>
</evidence>
<organism evidence="2">
    <name type="scientific">Ganoderma boninense</name>
    <dbReference type="NCBI Taxonomy" id="34458"/>
    <lineage>
        <taxon>Eukaryota</taxon>
        <taxon>Fungi</taxon>
        <taxon>Dikarya</taxon>
        <taxon>Basidiomycota</taxon>
        <taxon>Agaricomycotina</taxon>
        <taxon>Agaricomycetes</taxon>
        <taxon>Polyporales</taxon>
        <taxon>Polyporaceae</taxon>
        <taxon>Ganoderma</taxon>
    </lineage>
</organism>
<feature type="compositionally biased region" description="Basic and acidic residues" evidence="1">
    <location>
        <begin position="85"/>
        <end position="101"/>
    </location>
</feature>
<gene>
    <name evidence="2" type="primary">Q9Y885</name>
</gene>
<keyword evidence="2" id="KW-0032">Aminotransferase</keyword>
<feature type="compositionally biased region" description="Acidic residues" evidence="1">
    <location>
        <begin position="103"/>
        <end position="113"/>
    </location>
</feature>
<dbReference type="GO" id="GO:0004084">
    <property type="term" value="F:branched-chain-amino-acid transaminase activity"/>
    <property type="evidence" value="ECO:0007669"/>
    <property type="project" value="UniProtKB-EC"/>
</dbReference>
<sequence length="329" mass="36903">MDNASMNDVLARTLRLLLLKHCGIHFTPENGQIHCLTHVVNLIVQKILHELFEADDPTLHDYYELFNKHLPIHYDLDGDEKNQQLHAKGKEEQAKVRKTQIDDSTDDDGDDEIEEEDDIDVLLEGANLEEDVAGASTVKKREWKTLQQLGSMLEVSCLYFCPLLTFICTMHELKTRIENDELLPNLCNAAAAGLEKLEEYYESAKQSQYTVLATILHPSLHLEWFCNLGSNFVLHACVLFKHVYARYAEDAVSLAPKPAPIVIKASNSFLDAVCTIKPPEAASGGVAPTAASPLVPEHSKGEKYFVFEGGHGEYGALLDWWKISVLYLL</sequence>
<accession>A0A5K1K663</accession>
<dbReference type="EC" id="2.6.1.42" evidence="2"/>
<evidence type="ECO:0000256" key="1">
    <source>
        <dbReference type="SAM" id="MobiDB-lite"/>
    </source>
</evidence>